<dbReference type="EMBL" id="JACHVA010000009">
    <property type="protein sequence ID" value="MBC2600270.1"/>
    <property type="molecule type" value="Genomic_DNA"/>
</dbReference>
<organism evidence="7 8">
    <name type="scientific">Puniceicoccus vermicola</name>
    <dbReference type="NCBI Taxonomy" id="388746"/>
    <lineage>
        <taxon>Bacteria</taxon>
        <taxon>Pseudomonadati</taxon>
        <taxon>Verrucomicrobiota</taxon>
        <taxon>Opitutia</taxon>
        <taxon>Puniceicoccales</taxon>
        <taxon>Puniceicoccaceae</taxon>
        <taxon>Puniceicoccus</taxon>
    </lineage>
</organism>
<reference evidence="7 8" key="1">
    <citation type="submission" date="2020-07" db="EMBL/GenBank/DDBJ databases">
        <authorList>
            <person name="Feng X."/>
        </authorList>
    </citation>
    <scope>NUCLEOTIDE SEQUENCE [LARGE SCALE GENOMIC DNA]</scope>
    <source>
        <strain evidence="7 8">JCM14086</strain>
    </source>
</reference>
<evidence type="ECO:0000256" key="3">
    <source>
        <dbReference type="ARBA" id="ARBA00022781"/>
    </source>
</evidence>
<keyword evidence="4" id="KW-0406">Ion transport</keyword>
<keyword evidence="2" id="KW-0813">Transport</keyword>
<evidence type="ECO:0000256" key="1">
    <source>
        <dbReference type="ARBA" id="ARBA00004370"/>
    </source>
</evidence>
<proteinExistence type="predicted"/>
<evidence type="ECO:0000256" key="5">
    <source>
        <dbReference type="ARBA" id="ARBA00023136"/>
    </source>
</evidence>
<evidence type="ECO:0000256" key="4">
    <source>
        <dbReference type="ARBA" id="ARBA00023065"/>
    </source>
</evidence>
<dbReference type="GO" id="GO:0046933">
    <property type="term" value="F:proton-transporting ATP synthase activity, rotational mechanism"/>
    <property type="evidence" value="ECO:0007669"/>
    <property type="project" value="InterPro"/>
</dbReference>
<keyword evidence="8" id="KW-1185">Reference proteome</keyword>
<dbReference type="Proteomes" id="UP000525652">
    <property type="component" value="Unassembled WGS sequence"/>
</dbReference>
<accession>A0A7X1AWT9</accession>
<dbReference type="Pfam" id="PF00213">
    <property type="entry name" value="OSCP"/>
    <property type="match status" value="1"/>
</dbReference>
<gene>
    <name evidence="7" type="ORF">H5P30_00580</name>
</gene>
<dbReference type="AlphaFoldDB" id="A0A7X1AWT9"/>
<comment type="subcellular location">
    <subcellularLocation>
        <location evidence="1">Membrane</location>
    </subcellularLocation>
</comment>
<evidence type="ECO:0000256" key="6">
    <source>
        <dbReference type="ARBA" id="ARBA00023310"/>
    </source>
</evidence>
<evidence type="ECO:0000313" key="7">
    <source>
        <dbReference type="EMBL" id="MBC2600270.1"/>
    </source>
</evidence>
<protein>
    <submittedName>
        <fullName evidence="7">F0F1 ATP synthase subunit delta</fullName>
    </submittedName>
</protein>
<dbReference type="RefSeq" id="WP_185691025.1">
    <property type="nucleotide sequence ID" value="NZ_JACHVA010000009.1"/>
</dbReference>
<evidence type="ECO:0000313" key="8">
    <source>
        <dbReference type="Proteomes" id="UP000525652"/>
    </source>
</evidence>
<evidence type="ECO:0000256" key="2">
    <source>
        <dbReference type="ARBA" id="ARBA00022448"/>
    </source>
</evidence>
<dbReference type="GO" id="GO:0016020">
    <property type="term" value="C:membrane"/>
    <property type="evidence" value="ECO:0007669"/>
    <property type="project" value="UniProtKB-SubCell"/>
</dbReference>
<comment type="caution">
    <text evidence="7">The sequence shown here is derived from an EMBL/GenBank/DDBJ whole genome shotgun (WGS) entry which is preliminary data.</text>
</comment>
<keyword evidence="3" id="KW-0375">Hydrogen ion transport</keyword>
<dbReference type="InterPro" id="IPR000711">
    <property type="entry name" value="ATPase_OSCP/dsu"/>
</dbReference>
<keyword evidence="6" id="KW-0066">ATP synthesis</keyword>
<keyword evidence="5" id="KW-0472">Membrane</keyword>
<name>A0A7X1AWT9_9BACT</name>
<sequence length="129" mass="14110">MRKNPRARKLATRLLAICRDDEGLLSADKVGEVLAALHAKPPRDYRDVLHYLAFLAEREIAASTARVTSGKALSESSIESIRSRFSAKYGRSITVENHEDPSMIAGTRVQVGDDVYEISIPSRLAAVGS</sequence>